<comment type="caution">
    <text evidence="7">The sequence shown here is derived from an EMBL/GenBank/DDBJ whole genome shotgun (WGS) entry which is preliminary data.</text>
</comment>
<reference evidence="7" key="1">
    <citation type="journal article" date="2021" name="Nat. Commun.">
        <title>Genetic determinants of endophytism in the Arabidopsis root mycobiome.</title>
        <authorList>
            <person name="Mesny F."/>
            <person name="Miyauchi S."/>
            <person name="Thiergart T."/>
            <person name="Pickel B."/>
            <person name="Atanasova L."/>
            <person name="Karlsson M."/>
            <person name="Huettel B."/>
            <person name="Barry K.W."/>
            <person name="Haridas S."/>
            <person name="Chen C."/>
            <person name="Bauer D."/>
            <person name="Andreopoulos W."/>
            <person name="Pangilinan J."/>
            <person name="LaButti K."/>
            <person name="Riley R."/>
            <person name="Lipzen A."/>
            <person name="Clum A."/>
            <person name="Drula E."/>
            <person name="Henrissat B."/>
            <person name="Kohler A."/>
            <person name="Grigoriev I.V."/>
            <person name="Martin F.M."/>
            <person name="Hacquard S."/>
        </authorList>
    </citation>
    <scope>NUCLEOTIDE SEQUENCE</scope>
    <source>
        <strain evidence="7">MPI-CAGE-CH-0230</strain>
    </source>
</reference>
<dbReference type="Proteomes" id="UP000756346">
    <property type="component" value="Unassembled WGS sequence"/>
</dbReference>
<accession>A0A9P8Y604</accession>
<evidence type="ECO:0000313" key="8">
    <source>
        <dbReference type="Proteomes" id="UP000756346"/>
    </source>
</evidence>
<gene>
    <name evidence="7" type="ORF">B0I36DRAFT_362759</name>
</gene>
<feature type="compositionally biased region" description="Low complexity" evidence="5">
    <location>
        <begin position="93"/>
        <end position="109"/>
    </location>
</feature>
<evidence type="ECO:0000256" key="2">
    <source>
        <dbReference type="ARBA" id="ARBA00022771"/>
    </source>
</evidence>
<evidence type="ECO:0000256" key="5">
    <source>
        <dbReference type="SAM" id="MobiDB-lite"/>
    </source>
</evidence>
<keyword evidence="3" id="KW-0862">Zinc</keyword>
<sequence>MSFFQDRYSGMYLPSIGGFETSPRSRSRPLSGGSSDPSAHLNPIFTSMETGERTPASNRTPPLNPSSPPSSRNLARARSNGTGGSFETGLGSGSPPSSLDPDSGLSGSPRSAMPPRTWYPPTSAYSAARARHAQSRLNADLSEPSSEEEADLDPFESDVNALLMLESMPNLHASEEERIRAQQIMRGALSSRRVASGKALAALERVNIPDLPDNERTCVICYNDYGVQTPEGISEVPLRLPKCKHIFGDHCIKKWFEENDTCPYCRDKVPSQPQFHYGNRQNMTQFLRAQHLRARNPLQDTAGGSLQALLRYRPGAPAGDSFLGPSDSFVRRADNYRSSAWNSRPRSPPTDVYESRRRTRARHGGLRGSPPIGRPSSYSAGLVNIAPHATQQSHASNRLHFHGQSHRHQGSLPTLNHTLSGPGVEHAPYLLEHLLRPVTASTTDYSPPVTTMGMPSTLRDGSAPRTGPLHSSTASVTPLSPTISGPEMSMNGQN</sequence>
<dbReference type="InterPro" id="IPR050731">
    <property type="entry name" value="HRD1_E3_ubiq-ligases"/>
</dbReference>
<dbReference type="OrthoDB" id="8062037at2759"/>
<dbReference type="AlphaFoldDB" id="A0A9P8Y604"/>
<dbReference type="GO" id="GO:0043161">
    <property type="term" value="P:proteasome-mediated ubiquitin-dependent protein catabolic process"/>
    <property type="evidence" value="ECO:0007669"/>
    <property type="project" value="TreeGrafter"/>
</dbReference>
<dbReference type="GO" id="GO:0008270">
    <property type="term" value="F:zinc ion binding"/>
    <property type="evidence" value="ECO:0007669"/>
    <property type="project" value="UniProtKB-KW"/>
</dbReference>
<keyword evidence="8" id="KW-1185">Reference proteome</keyword>
<feature type="region of interest" description="Disordered" evidence="5">
    <location>
        <begin position="337"/>
        <end position="374"/>
    </location>
</feature>
<feature type="compositionally biased region" description="Low complexity" evidence="5">
    <location>
        <begin position="69"/>
        <end position="80"/>
    </location>
</feature>
<name>A0A9P8Y604_9PEZI</name>
<protein>
    <recommendedName>
        <fullName evidence="6">RING-type domain-containing protein</fullName>
    </recommendedName>
</protein>
<dbReference type="PANTHER" id="PTHR22763:SF162">
    <property type="entry name" value="TRANSMEMBRANE E3 UBIQUITIN-PROTEIN LIGASE 1"/>
    <property type="match status" value="1"/>
</dbReference>
<organism evidence="7 8">
    <name type="scientific">Microdochium trichocladiopsis</name>
    <dbReference type="NCBI Taxonomy" id="1682393"/>
    <lineage>
        <taxon>Eukaryota</taxon>
        <taxon>Fungi</taxon>
        <taxon>Dikarya</taxon>
        <taxon>Ascomycota</taxon>
        <taxon>Pezizomycotina</taxon>
        <taxon>Sordariomycetes</taxon>
        <taxon>Xylariomycetidae</taxon>
        <taxon>Xylariales</taxon>
        <taxon>Microdochiaceae</taxon>
        <taxon>Microdochium</taxon>
    </lineage>
</organism>
<feature type="domain" description="RING-type" evidence="6">
    <location>
        <begin position="218"/>
        <end position="266"/>
    </location>
</feature>
<evidence type="ECO:0000256" key="4">
    <source>
        <dbReference type="PROSITE-ProRule" id="PRU00175"/>
    </source>
</evidence>
<feature type="compositionally biased region" description="Low complexity" evidence="5">
    <location>
        <begin position="22"/>
        <end position="38"/>
    </location>
</feature>
<dbReference type="Gene3D" id="3.30.40.10">
    <property type="entry name" value="Zinc/RING finger domain, C3HC4 (zinc finger)"/>
    <property type="match status" value="1"/>
</dbReference>
<dbReference type="PROSITE" id="PS50089">
    <property type="entry name" value="ZF_RING_2"/>
    <property type="match status" value="1"/>
</dbReference>
<dbReference type="GO" id="GO:0044695">
    <property type="term" value="C:Dsc E3 ubiquitin ligase complex"/>
    <property type="evidence" value="ECO:0007669"/>
    <property type="project" value="TreeGrafter"/>
</dbReference>
<dbReference type="GO" id="GO:0061630">
    <property type="term" value="F:ubiquitin protein ligase activity"/>
    <property type="evidence" value="ECO:0007669"/>
    <property type="project" value="TreeGrafter"/>
</dbReference>
<proteinExistence type="predicted"/>
<dbReference type="GO" id="GO:0012505">
    <property type="term" value="C:endomembrane system"/>
    <property type="evidence" value="ECO:0007669"/>
    <property type="project" value="TreeGrafter"/>
</dbReference>
<keyword evidence="2 4" id="KW-0863">Zinc-finger</keyword>
<dbReference type="GeneID" id="70188256"/>
<dbReference type="PANTHER" id="PTHR22763">
    <property type="entry name" value="RING ZINC FINGER PROTEIN"/>
    <property type="match status" value="1"/>
</dbReference>
<dbReference type="Pfam" id="PF13639">
    <property type="entry name" value="zf-RING_2"/>
    <property type="match status" value="1"/>
</dbReference>
<dbReference type="SUPFAM" id="SSF57850">
    <property type="entry name" value="RING/U-box"/>
    <property type="match status" value="1"/>
</dbReference>
<evidence type="ECO:0000259" key="6">
    <source>
        <dbReference type="PROSITE" id="PS50089"/>
    </source>
</evidence>
<evidence type="ECO:0000256" key="1">
    <source>
        <dbReference type="ARBA" id="ARBA00022723"/>
    </source>
</evidence>
<feature type="compositionally biased region" description="Polar residues" evidence="5">
    <location>
        <begin position="469"/>
        <end position="483"/>
    </location>
</feature>
<dbReference type="RefSeq" id="XP_046012651.1">
    <property type="nucleotide sequence ID" value="XM_046158710.1"/>
</dbReference>
<evidence type="ECO:0000256" key="3">
    <source>
        <dbReference type="ARBA" id="ARBA00022833"/>
    </source>
</evidence>
<feature type="compositionally biased region" description="Gly residues" evidence="5">
    <location>
        <begin position="81"/>
        <end position="92"/>
    </location>
</feature>
<dbReference type="InterPro" id="IPR013083">
    <property type="entry name" value="Znf_RING/FYVE/PHD"/>
</dbReference>
<dbReference type="EMBL" id="JAGTJQ010000005">
    <property type="protein sequence ID" value="KAH7030971.1"/>
    <property type="molecule type" value="Genomic_DNA"/>
</dbReference>
<feature type="region of interest" description="Disordered" evidence="5">
    <location>
        <begin position="12"/>
        <end position="153"/>
    </location>
</feature>
<keyword evidence="1" id="KW-0479">Metal-binding</keyword>
<dbReference type="InterPro" id="IPR001841">
    <property type="entry name" value="Znf_RING"/>
</dbReference>
<evidence type="ECO:0000313" key="7">
    <source>
        <dbReference type="EMBL" id="KAH7030971.1"/>
    </source>
</evidence>
<feature type="region of interest" description="Disordered" evidence="5">
    <location>
        <begin position="442"/>
        <end position="494"/>
    </location>
</feature>